<proteinExistence type="predicted"/>
<dbReference type="OrthoDB" id="164923at2"/>
<evidence type="ECO:0000313" key="2">
    <source>
        <dbReference type="EMBL" id="PDV97401.1"/>
    </source>
</evidence>
<dbReference type="EMBL" id="LYXE01000148">
    <property type="protein sequence ID" value="PDV97401.1"/>
    <property type="molecule type" value="Genomic_DNA"/>
</dbReference>
<protein>
    <recommendedName>
        <fullName evidence="4">DUF454 domain-containing protein</fullName>
    </recommendedName>
</protein>
<evidence type="ECO:0008006" key="4">
    <source>
        <dbReference type="Google" id="ProtNLM"/>
    </source>
</evidence>
<accession>A0A2H3KYG8</accession>
<sequence length="108" mass="12687">MQLRRDGKYKLNPLFRRTLGLSLLGVWVLGMVLPIIPGWPALVLAIVLLGRRDRMLRLAHLAWRRSLRWLRRHPVPSLRQTGRWISVRYYGLRRAVTPRIIAAERVFG</sequence>
<comment type="caution">
    <text evidence="2">The sequence shown here is derived from an EMBL/GenBank/DDBJ whole genome shotgun (WGS) entry which is preliminary data.</text>
</comment>
<feature type="transmembrane region" description="Helical" evidence="1">
    <location>
        <begin position="20"/>
        <end position="49"/>
    </location>
</feature>
<keyword evidence="3" id="KW-1185">Reference proteome</keyword>
<reference evidence="2 3" key="1">
    <citation type="submission" date="2016-05" db="EMBL/GenBank/DDBJ databases">
        <authorList>
            <person name="Lavstsen T."/>
            <person name="Jespersen J.S."/>
        </authorList>
    </citation>
    <scope>NUCLEOTIDE SEQUENCE [LARGE SCALE GENOMIC DNA]</scope>
    <source>
        <strain evidence="2 3">B7-9</strain>
    </source>
</reference>
<evidence type="ECO:0000313" key="3">
    <source>
        <dbReference type="Proteomes" id="UP000220922"/>
    </source>
</evidence>
<dbReference type="Proteomes" id="UP000220922">
    <property type="component" value="Unassembled WGS sequence"/>
</dbReference>
<keyword evidence="1" id="KW-0472">Membrane</keyword>
<dbReference type="RefSeq" id="WP_097654497.1">
    <property type="nucleotide sequence ID" value="NZ_LYXE01000148.1"/>
</dbReference>
<name>A0A2H3KYG8_9CHLR</name>
<dbReference type="AlphaFoldDB" id="A0A2H3KYG8"/>
<keyword evidence="1" id="KW-0812">Transmembrane</keyword>
<organism evidence="2 3">
    <name type="scientific">Candidatus Chloroploca asiatica</name>
    <dbReference type="NCBI Taxonomy" id="1506545"/>
    <lineage>
        <taxon>Bacteria</taxon>
        <taxon>Bacillati</taxon>
        <taxon>Chloroflexota</taxon>
        <taxon>Chloroflexia</taxon>
        <taxon>Chloroflexales</taxon>
        <taxon>Chloroflexineae</taxon>
        <taxon>Oscillochloridaceae</taxon>
        <taxon>Candidatus Chloroploca</taxon>
    </lineage>
</organism>
<evidence type="ECO:0000256" key="1">
    <source>
        <dbReference type="SAM" id="Phobius"/>
    </source>
</evidence>
<keyword evidence="1" id="KW-1133">Transmembrane helix</keyword>
<gene>
    <name evidence="2" type="ORF">A9Q02_18555</name>
</gene>